<proteinExistence type="predicted"/>
<dbReference type="AlphaFoldDB" id="A0A841P410"/>
<keyword evidence="4" id="KW-1185">Reference proteome</keyword>
<evidence type="ECO:0000256" key="2">
    <source>
        <dbReference type="SAM" id="Phobius"/>
    </source>
</evidence>
<dbReference type="RefSeq" id="WP_184873005.1">
    <property type="nucleotide sequence ID" value="NZ_JACHEF010000002.1"/>
</dbReference>
<dbReference type="EMBL" id="JACHEF010000002">
    <property type="protein sequence ID" value="MBB6410054.1"/>
    <property type="molecule type" value="Genomic_DNA"/>
</dbReference>
<feature type="region of interest" description="Disordered" evidence="1">
    <location>
        <begin position="61"/>
        <end position="87"/>
    </location>
</feature>
<sequence length="87" mass="9494">MYFPQFLVGMFGTSFVVAIWAGIETGSMWTALVWVVLTLIALQVGYFLLTLGLFYKRSAKGTDVKPEPVNPVQPLRRDGGVSSPGAK</sequence>
<evidence type="ECO:0000313" key="3">
    <source>
        <dbReference type="EMBL" id="MBB6410054.1"/>
    </source>
</evidence>
<dbReference type="Proteomes" id="UP000556329">
    <property type="component" value="Unassembled WGS sequence"/>
</dbReference>
<evidence type="ECO:0000313" key="4">
    <source>
        <dbReference type="Proteomes" id="UP000556329"/>
    </source>
</evidence>
<organism evidence="3 4">
    <name type="scientific">Mesorhizobium sangaii</name>
    <dbReference type="NCBI Taxonomy" id="505389"/>
    <lineage>
        <taxon>Bacteria</taxon>
        <taxon>Pseudomonadati</taxon>
        <taxon>Pseudomonadota</taxon>
        <taxon>Alphaproteobacteria</taxon>
        <taxon>Hyphomicrobiales</taxon>
        <taxon>Phyllobacteriaceae</taxon>
        <taxon>Mesorhizobium</taxon>
    </lineage>
</organism>
<feature type="transmembrane region" description="Helical" evidence="2">
    <location>
        <begin position="31"/>
        <end position="55"/>
    </location>
</feature>
<gene>
    <name evidence="3" type="ORF">HNQ71_002719</name>
</gene>
<comment type="caution">
    <text evidence="3">The sequence shown here is derived from an EMBL/GenBank/DDBJ whole genome shotgun (WGS) entry which is preliminary data.</text>
</comment>
<evidence type="ECO:0000256" key="1">
    <source>
        <dbReference type="SAM" id="MobiDB-lite"/>
    </source>
</evidence>
<keyword evidence="2" id="KW-1133">Transmembrane helix</keyword>
<keyword evidence="2" id="KW-0812">Transmembrane</keyword>
<protein>
    <recommendedName>
        <fullName evidence="5">Exopolysaccharide production repressor exox</fullName>
    </recommendedName>
</protein>
<evidence type="ECO:0008006" key="5">
    <source>
        <dbReference type="Google" id="ProtNLM"/>
    </source>
</evidence>
<name>A0A841P410_9HYPH</name>
<reference evidence="3 4" key="1">
    <citation type="submission" date="2020-08" db="EMBL/GenBank/DDBJ databases">
        <title>Genomic Encyclopedia of Type Strains, Phase IV (KMG-IV): sequencing the most valuable type-strain genomes for metagenomic binning, comparative biology and taxonomic classification.</title>
        <authorList>
            <person name="Goeker M."/>
        </authorList>
    </citation>
    <scope>NUCLEOTIDE SEQUENCE [LARGE SCALE GENOMIC DNA]</scope>
    <source>
        <strain evidence="3 4">DSM 100039</strain>
    </source>
</reference>
<keyword evidence="2" id="KW-0472">Membrane</keyword>
<accession>A0A841P410</accession>